<dbReference type="OrthoDB" id="28717at2"/>
<dbReference type="STRING" id="1760988.SAMN02949497_2790"/>
<proteinExistence type="predicted"/>
<name>A0A1Y6CYH3_9GAMM</name>
<dbReference type="AlphaFoldDB" id="A0A1Y6CYH3"/>
<evidence type="ECO:0000259" key="1">
    <source>
        <dbReference type="Pfam" id="PF01345"/>
    </source>
</evidence>
<evidence type="ECO:0000313" key="2">
    <source>
        <dbReference type="EMBL" id="SMF95427.1"/>
    </source>
</evidence>
<evidence type="ECO:0000313" key="3">
    <source>
        <dbReference type="Proteomes" id="UP000192923"/>
    </source>
</evidence>
<dbReference type="RefSeq" id="WP_125468943.1">
    <property type="nucleotide sequence ID" value="NZ_FXAM01000001.1"/>
</dbReference>
<dbReference type="Pfam" id="PF01345">
    <property type="entry name" value="DUF11"/>
    <property type="match status" value="1"/>
</dbReference>
<accession>A0A1Y6CYH3</accession>
<gene>
    <name evidence="2" type="ORF">SAMN02949497_2790</name>
</gene>
<dbReference type="EMBL" id="FXAM01000001">
    <property type="protein sequence ID" value="SMF95427.1"/>
    <property type="molecule type" value="Genomic_DNA"/>
</dbReference>
<protein>
    <submittedName>
        <fullName evidence="2">Conserved repeat domain-containing protein</fullName>
    </submittedName>
</protein>
<sequence length="327" mass="35129">MLLRSITMMIALVGLWAVPINAGWAMVAYTNISTDLSVAGQTDYDPALFQDTLGYTVTLSNHGSTTAQGTVLHIEWISQLMEVSSDLPAECTHQALGSLPGQEWVECPLGDLAAGETRVYHMDFAQSYRGATSYIRATVSSGQVDTDASDNDNRVETPGLYLLPATALDVSTPAGSANRIQDSDDLAFAMKMGAFPKTPGAGRPVRIVARFVNRRQSQAGIMGVLYTFSKPVALLSGGDALYQCRPVEPGISMACLFNDVVQAVPGQVLSEDVGVALKRGKKFKQMFTVVPQLKGPLSIQARVFGVKQDPNPDNNTRIGFVKVRSNP</sequence>
<keyword evidence="3" id="KW-1185">Reference proteome</keyword>
<dbReference type="Proteomes" id="UP000192923">
    <property type="component" value="Unassembled WGS sequence"/>
</dbReference>
<organism evidence="2 3">
    <name type="scientific">Methylomagnum ishizawai</name>
    <dbReference type="NCBI Taxonomy" id="1760988"/>
    <lineage>
        <taxon>Bacteria</taxon>
        <taxon>Pseudomonadati</taxon>
        <taxon>Pseudomonadota</taxon>
        <taxon>Gammaproteobacteria</taxon>
        <taxon>Methylococcales</taxon>
        <taxon>Methylococcaceae</taxon>
        <taxon>Methylomagnum</taxon>
    </lineage>
</organism>
<dbReference type="InterPro" id="IPR001434">
    <property type="entry name" value="OmcB-like_DUF11"/>
</dbReference>
<reference evidence="2 3" key="1">
    <citation type="submission" date="2016-12" db="EMBL/GenBank/DDBJ databases">
        <authorList>
            <person name="Song W.-J."/>
            <person name="Kurnit D.M."/>
        </authorList>
    </citation>
    <scope>NUCLEOTIDE SEQUENCE [LARGE SCALE GENOMIC DNA]</scope>
    <source>
        <strain evidence="2 3">175</strain>
    </source>
</reference>
<feature type="domain" description="DUF11" evidence="1">
    <location>
        <begin position="35"/>
        <end position="155"/>
    </location>
</feature>